<dbReference type="SUPFAM" id="SSF55031">
    <property type="entry name" value="Bacterial exopeptidase dimerisation domain"/>
    <property type="match status" value="1"/>
</dbReference>
<feature type="domain" description="Peptidase M20 dimerisation" evidence="3">
    <location>
        <begin position="260"/>
        <end position="357"/>
    </location>
</feature>
<comment type="similarity">
    <text evidence="1">Belongs to the peptidase M20 family.</text>
</comment>
<dbReference type="InterPro" id="IPR011650">
    <property type="entry name" value="Peptidase_M20_dimer"/>
</dbReference>
<dbReference type="Proteomes" id="UP000318661">
    <property type="component" value="Unassembled WGS sequence"/>
</dbReference>
<dbReference type="PANTHER" id="PTHR32494:SF5">
    <property type="entry name" value="ALLANTOATE AMIDOHYDROLASE"/>
    <property type="match status" value="1"/>
</dbReference>
<comment type="caution">
    <text evidence="4">The sequence shown here is derived from an EMBL/GenBank/DDBJ whole genome shotgun (WGS) entry which is preliminary data.</text>
</comment>
<dbReference type="Gene3D" id="3.40.630.10">
    <property type="entry name" value="Zn peptidases"/>
    <property type="match status" value="1"/>
</dbReference>
<keyword evidence="2 4" id="KW-0378">Hydrolase</keyword>
<dbReference type="NCBIfam" id="TIGR01879">
    <property type="entry name" value="hydantase"/>
    <property type="match status" value="1"/>
</dbReference>
<evidence type="ECO:0000256" key="1">
    <source>
        <dbReference type="ARBA" id="ARBA00006153"/>
    </source>
</evidence>
<proteinExistence type="inferred from homology"/>
<evidence type="ECO:0000313" key="5">
    <source>
        <dbReference type="Proteomes" id="UP000318661"/>
    </source>
</evidence>
<dbReference type="PANTHER" id="PTHR32494">
    <property type="entry name" value="ALLANTOATE DEIMINASE-RELATED"/>
    <property type="match status" value="1"/>
</dbReference>
<evidence type="ECO:0000313" key="4">
    <source>
        <dbReference type="EMBL" id="TMJ01850.1"/>
    </source>
</evidence>
<sequence length="472" mass="50477">MRVPHVRADRYPCQSEPDDRYHPISAYSPCGTIPRRQGWPAKARNIRAFAMAIIEVLPRRLRERIEQLGAIGRDPAGGLTRLPFAPAHVEALQRSAQMMREAGLDAGVDEFGNLIGRRAGRRDAALLAGSHLDTVPQGGIFDGALGVVAAIECAQVLHDAGRPLQHSLVVMAFADEEGHAFGVGTMSSRALVGELGRSRLAQLRDGTGRSVDEYLRARAHGLPAARVPAEVDAYVELHIEQGPVLEQMGRTVAAVESITGILRAPVVIEGRAAHAGTTSMPGRADALVGAADLVLAVRELALAERGRAVGTIGRVHVQPGATNVIPGRVDLTVELRSPEAKVLETLRGAVEDRAHKIAGLHGLKMTWGTWDHSPPVPLDPRVRDAVVGAIERCGHPPLTLPSWAGHDAGVLSRYVPAGMIFVVSTGGLSHSPDERTPWDAVETGAQVLLETLLLLDEAPGMNRRLPLAYTTR</sequence>
<dbReference type="GO" id="GO:0016813">
    <property type="term" value="F:hydrolase activity, acting on carbon-nitrogen (but not peptide) bonds, in linear amidines"/>
    <property type="evidence" value="ECO:0007669"/>
    <property type="project" value="InterPro"/>
</dbReference>
<evidence type="ECO:0000256" key="2">
    <source>
        <dbReference type="ARBA" id="ARBA00022801"/>
    </source>
</evidence>
<dbReference type="EMBL" id="VBAJ01000315">
    <property type="protein sequence ID" value="TMJ01850.1"/>
    <property type="molecule type" value="Genomic_DNA"/>
</dbReference>
<dbReference type="InterPro" id="IPR002933">
    <property type="entry name" value="Peptidase_M20"/>
</dbReference>
<dbReference type="InterPro" id="IPR010158">
    <property type="entry name" value="Amidase_Cbmase"/>
</dbReference>
<reference evidence="4 5" key="1">
    <citation type="journal article" date="2019" name="Nat. Microbiol.">
        <title>Mediterranean grassland soil C-N compound turnover is dependent on rainfall and depth, and is mediated by genomically divergent microorganisms.</title>
        <authorList>
            <person name="Diamond S."/>
            <person name="Andeer P.F."/>
            <person name="Li Z."/>
            <person name="Crits-Christoph A."/>
            <person name="Burstein D."/>
            <person name="Anantharaman K."/>
            <person name="Lane K.R."/>
            <person name="Thomas B.C."/>
            <person name="Pan C."/>
            <person name="Northen T.R."/>
            <person name="Banfield J.F."/>
        </authorList>
    </citation>
    <scope>NUCLEOTIDE SEQUENCE [LARGE SCALE GENOMIC DNA]</scope>
    <source>
        <strain evidence="4">NP_2</strain>
    </source>
</reference>
<dbReference type="Pfam" id="PF01546">
    <property type="entry name" value="Peptidase_M20"/>
    <property type="match status" value="1"/>
</dbReference>
<dbReference type="InterPro" id="IPR036264">
    <property type="entry name" value="Bact_exopeptidase_dim_dom"/>
</dbReference>
<dbReference type="AlphaFoldDB" id="A0A537L1H8"/>
<accession>A0A537L1H8</accession>
<organism evidence="4 5">
    <name type="scientific">Candidatus Segetimicrobium genomatis</name>
    <dbReference type="NCBI Taxonomy" id="2569760"/>
    <lineage>
        <taxon>Bacteria</taxon>
        <taxon>Bacillati</taxon>
        <taxon>Candidatus Sysuimicrobiota</taxon>
        <taxon>Candidatus Sysuimicrobiia</taxon>
        <taxon>Candidatus Sysuimicrobiales</taxon>
        <taxon>Candidatus Segetimicrobiaceae</taxon>
        <taxon>Candidatus Segetimicrobium</taxon>
    </lineage>
</organism>
<gene>
    <name evidence="4" type="ORF">E6G99_12515</name>
</gene>
<dbReference type="Pfam" id="PF07687">
    <property type="entry name" value="M20_dimer"/>
    <property type="match status" value="1"/>
</dbReference>
<dbReference type="CDD" id="cd03884">
    <property type="entry name" value="M20_bAS"/>
    <property type="match status" value="1"/>
</dbReference>
<evidence type="ECO:0000259" key="3">
    <source>
        <dbReference type="Pfam" id="PF07687"/>
    </source>
</evidence>
<dbReference type="Gene3D" id="3.30.70.360">
    <property type="match status" value="1"/>
</dbReference>
<protein>
    <submittedName>
        <fullName evidence="4">Zn-dependent hydrolase</fullName>
    </submittedName>
</protein>
<dbReference type="SUPFAM" id="SSF53187">
    <property type="entry name" value="Zn-dependent exopeptidases"/>
    <property type="match status" value="1"/>
</dbReference>
<name>A0A537L1H8_9BACT</name>